<organism evidence="8 9">
    <name type="scientific">Pleurotus ostreatus (strain PC15)</name>
    <name type="common">Oyster mushroom</name>
    <dbReference type="NCBI Taxonomy" id="1137138"/>
    <lineage>
        <taxon>Eukaryota</taxon>
        <taxon>Fungi</taxon>
        <taxon>Dikarya</taxon>
        <taxon>Basidiomycota</taxon>
        <taxon>Agaricomycotina</taxon>
        <taxon>Agaricomycetes</taxon>
        <taxon>Agaricomycetidae</taxon>
        <taxon>Agaricales</taxon>
        <taxon>Pleurotineae</taxon>
        <taxon>Pleurotaceae</taxon>
        <taxon>Pleurotus</taxon>
    </lineage>
</organism>
<dbReference type="HOGENOM" id="CLU_127751_0_1_1"/>
<dbReference type="InterPro" id="IPR013087">
    <property type="entry name" value="Znf_C2H2_type"/>
</dbReference>
<dbReference type="VEuPathDB" id="FungiDB:PLEOSDRAFT_1089905"/>
<dbReference type="FunFam" id="3.30.160.60:FF:000125">
    <property type="entry name" value="Putative zinc finger protein 143"/>
    <property type="match status" value="1"/>
</dbReference>
<sequence length="148" mass="16401">MYNRNGKTRRKRISNIPLPIPVPNLTKKSRGRKVPSFPADLASSYGYDASAESSPSGYASREGISKRGTRGRRAPTVVGGPSLEERPFVCEVSECNKRFVRGEHLKRHVRSIHTLDKPFICPQKGCGKTFSRRDNLGQHARVHVTGSG</sequence>
<dbReference type="GO" id="GO:0000785">
    <property type="term" value="C:chromatin"/>
    <property type="evidence" value="ECO:0007669"/>
    <property type="project" value="TreeGrafter"/>
</dbReference>
<proteinExistence type="predicted"/>
<dbReference type="InterPro" id="IPR036236">
    <property type="entry name" value="Znf_C2H2_sf"/>
</dbReference>
<reference evidence="9" key="1">
    <citation type="journal article" date="2014" name="Proc. Natl. Acad. Sci. U.S.A.">
        <title>Extensive sampling of basidiomycete genomes demonstrates inadequacy of the white-rot/brown-rot paradigm for wood decay fungi.</title>
        <authorList>
            <person name="Riley R."/>
            <person name="Salamov A.A."/>
            <person name="Brown D.W."/>
            <person name="Nagy L.G."/>
            <person name="Floudas D."/>
            <person name="Held B.W."/>
            <person name="Levasseur A."/>
            <person name="Lombard V."/>
            <person name="Morin E."/>
            <person name="Otillar R."/>
            <person name="Lindquist E.A."/>
            <person name="Sun H."/>
            <person name="LaButti K.M."/>
            <person name="Schmutz J."/>
            <person name="Jabbour D."/>
            <person name="Luo H."/>
            <person name="Baker S.E."/>
            <person name="Pisabarro A.G."/>
            <person name="Walton J.D."/>
            <person name="Blanchette R.A."/>
            <person name="Henrissat B."/>
            <person name="Martin F."/>
            <person name="Cullen D."/>
            <person name="Hibbett D.S."/>
            <person name="Grigoriev I.V."/>
        </authorList>
    </citation>
    <scope>NUCLEOTIDE SEQUENCE [LARGE SCALE GENOMIC DNA]</scope>
    <source>
        <strain evidence="9">PC15</strain>
    </source>
</reference>
<dbReference type="EMBL" id="KL198009">
    <property type="protein sequence ID" value="KDQ26888.1"/>
    <property type="molecule type" value="Genomic_DNA"/>
</dbReference>
<dbReference type="Proteomes" id="UP000027073">
    <property type="component" value="Unassembled WGS sequence"/>
</dbReference>
<keyword evidence="4" id="KW-0862">Zinc</keyword>
<feature type="domain" description="C2H2-type" evidence="7">
    <location>
        <begin position="119"/>
        <end position="143"/>
    </location>
</feature>
<dbReference type="GO" id="GO:0000981">
    <property type="term" value="F:DNA-binding transcription factor activity, RNA polymerase II-specific"/>
    <property type="evidence" value="ECO:0007669"/>
    <property type="project" value="UniProtKB-ARBA"/>
</dbReference>
<dbReference type="PROSITE" id="PS00028">
    <property type="entry name" value="ZINC_FINGER_C2H2_1"/>
    <property type="match status" value="2"/>
</dbReference>
<evidence type="ECO:0000256" key="6">
    <source>
        <dbReference type="SAM" id="MobiDB-lite"/>
    </source>
</evidence>
<protein>
    <recommendedName>
        <fullName evidence="7">C2H2-type domain-containing protein</fullName>
    </recommendedName>
</protein>
<name>A0A067NFT8_PLEO1</name>
<evidence type="ECO:0000259" key="7">
    <source>
        <dbReference type="PROSITE" id="PS50157"/>
    </source>
</evidence>
<dbReference type="Gene3D" id="3.30.160.60">
    <property type="entry name" value="Classic Zinc Finger"/>
    <property type="match status" value="2"/>
</dbReference>
<dbReference type="PANTHER" id="PTHR14003:SF19">
    <property type="entry name" value="YY2 TRANSCRIPTION FACTOR"/>
    <property type="match status" value="1"/>
</dbReference>
<evidence type="ECO:0000256" key="2">
    <source>
        <dbReference type="ARBA" id="ARBA00022737"/>
    </source>
</evidence>
<evidence type="ECO:0000313" key="8">
    <source>
        <dbReference type="EMBL" id="KDQ26888.1"/>
    </source>
</evidence>
<evidence type="ECO:0000256" key="3">
    <source>
        <dbReference type="ARBA" id="ARBA00022771"/>
    </source>
</evidence>
<keyword evidence="1" id="KW-0479">Metal-binding</keyword>
<gene>
    <name evidence="8" type="ORF">PLEOSDRAFT_1089905</name>
</gene>
<evidence type="ECO:0000256" key="4">
    <source>
        <dbReference type="ARBA" id="ARBA00022833"/>
    </source>
</evidence>
<dbReference type="GO" id="GO:0005667">
    <property type="term" value="C:transcription regulator complex"/>
    <property type="evidence" value="ECO:0007669"/>
    <property type="project" value="TreeGrafter"/>
</dbReference>
<evidence type="ECO:0000313" key="9">
    <source>
        <dbReference type="Proteomes" id="UP000027073"/>
    </source>
</evidence>
<accession>A0A067NFT8</accession>
<dbReference type="AlphaFoldDB" id="A0A067NFT8"/>
<feature type="region of interest" description="Disordered" evidence="6">
    <location>
        <begin position="1"/>
        <end position="80"/>
    </location>
</feature>
<dbReference type="GO" id="GO:0000978">
    <property type="term" value="F:RNA polymerase II cis-regulatory region sequence-specific DNA binding"/>
    <property type="evidence" value="ECO:0007669"/>
    <property type="project" value="TreeGrafter"/>
</dbReference>
<dbReference type="FunFam" id="3.30.160.60:FF:000072">
    <property type="entry name" value="zinc finger protein 143 isoform X1"/>
    <property type="match status" value="1"/>
</dbReference>
<dbReference type="SUPFAM" id="SSF57667">
    <property type="entry name" value="beta-beta-alpha zinc fingers"/>
    <property type="match status" value="1"/>
</dbReference>
<dbReference type="SMART" id="SM00355">
    <property type="entry name" value="ZnF_C2H2"/>
    <property type="match status" value="2"/>
</dbReference>
<dbReference type="PROSITE" id="PS50157">
    <property type="entry name" value="ZINC_FINGER_C2H2_2"/>
    <property type="match status" value="2"/>
</dbReference>
<dbReference type="InParanoid" id="A0A067NFT8"/>
<feature type="compositionally biased region" description="Basic residues" evidence="6">
    <location>
        <begin position="1"/>
        <end position="13"/>
    </location>
</feature>
<keyword evidence="2" id="KW-0677">Repeat</keyword>
<dbReference type="STRING" id="1137138.A0A067NFT8"/>
<dbReference type="OrthoDB" id="6365676at2759"/>
<evidence type="ECO:0000256" key="5">
    <source>
        <dbReference type="PROSITE-ProRule" id="PRU00042"/>
    </source>
</evidence>
<dbReference type="PANTHER" id="PTHR14003">
    <property type="entry name" value="TRANSCRIPTIONAL REPRESSOR PROTEIN YY"/>
    <property type="match status" value="1"/>
</dbReference>
<keyword evidence="3 5" id="KW-0863">Zinc-finger</keyword>
<dbReference type="Pfam" id="PF00096">
    <property type="entry name" value="zf-C2H2"/>
    <property type="match status" value="2"/>
</dbReference>
<dbReference type="GO" id="GO:0008270">
    <property type="term" value="F:zinc ion binding"/>
    <property type="evidence" value="ECO:0007669"/>
    <property type="project" value="UniProtKB-KW"/>
</dbReference>
<dbReference type="GO" id="GO:0031519">
    <property type="term" value="C:PcG protein complex"/>
    <property type="evidence" value="ECO:0007669"/>
    <property type="project" value="TreeGrafter"/>
</dbReference>
<evidence type="ECO:0000256" key="1">
    <source>
        <dbReference type="ARBA" id="ARBA00022723"/>
    </source>
</evidence>
<feature type="domain" description="C2H2-type" evidence="7">
    <location>
        <begin position="88"/>
        <end position="118"/>
    </location>
</feature>